<dbReference type="CDD" id="cd12797">
    <property type="entry name" value="M23_peptidase"/>
    <property type="match status" value="1"/>
</dbReference>
<dbReference type="Proteomes" id="UP000321168">
    <property type="component" value="Unassembled WGS sequence"/>
</dbReference>
<dbReference type="Pfam" id="PF01551">
    <property type="entry name" value="Peptidase_M23"/>
    <property type="match status" value="1"/>
</dbReference>
<dbReference type="InterPro" id="IPR050570">
    <property type="entry name" value="Cell_wall_metabolism_enzyme"/>
</dbReference>
<evidence type="ECO:0000256" key="1">
    <source>
        <dbReference type="SAM" id="Coils"/>
    </source>
</evidence>
<accession>A0A5C6V0F4</accession>
<feature type="domain" description="M23ase beta-sheet core" evidence="3">
    <location>
        <begin position="199"/>
        <end position="295"/>
    </location>
</feature>
<evidence type="ECO:0000256" key="2">
    <source>
        <dbReference type="SAM" id="Phobius"/>
    </source>
</evidence>
<sequence>MSKHKYIYNPNTLNYEKINLTFKDHLKKIGSTLITGLVFASIIIFLAYTFFDSPKERALKRENKQLQLQYSLLNKEVDQITEVLKDVVKRDNNIYRVIFEADPIPQSVRHAGIGGVDRYSEIQGYEFSDLVVETRSRIDKIARELYIQSKSFDEVIDLAKRKKEMLASIPAIQPISNKDLTRIASGFGYRIHPIHKIRKMHTGMDFTAPTGTPIYATGDGKIEYVKASRRGYGNHVIIKHNFGYKTLYAHLSAFNVIAGQNVKRGDIIGYVGSTGTSTAPHLHYEVLKDNRKINPINFFFNDLTPEEYDKMIELSSSANQSFD</sequence>
<dbReference type="PANTHER" id="PTHR21666">
    <property type="entry name" value="PEPTIDASE-RELATED"/>
    <property type="match status" value="1"/>
</dbReference>
<dbReference type="FunFam" id="2.70.70.10:FF:000006">
    <property type="entry name" value="M23 family peptidase"/>
    <property type="match status" value="1"/>
</dbReference>
<feature type="transmembrane region" description="Helical" evidence="2">
    <location>
        <begin position="29"/>
        <end position="51"/>
    </location>
</feature>
<reference evidence="4 5" key="1">
    <citation type="submission" date="2019-08" db="EMBL/GenBank/DDBJ databases">
        <title>Genome of Luteibaculum oceani JCM 18817.</title>
        <authorList>
            <person name="Bowman J.P."/>
        </authorList>
    </citation>
    <scope>NUCLEOTIDE SEQUENCE [LARGE SCALE GENOMIC DNA]</scope>
    <source>
        <strain evidence="4 5">JCM 18817</strain>
    </source>
</reference>
<evidence type="ECO:0000259" key="3">
    <source>
        <dbReference type="Pfam" id="PF01551"/>
    </source>
</evidence>
<gene>
    <name evidence="4" type="ORF">FRX97_08675</name>
</gene>
<comment type="caution">
    <text evidence="4">The sequence shown here is derived from an EMBL/GenBank/DDBJ whole genome shotgun (WGS) entry which is preliminary data.</text>
</comment>
<keyword evidence="5" id="KW-1185">Reference proteome</keyword>
<dbReference type="AlphaFoldDB" id="A0A5C6V0F4"/>
<protein>
    <submittedName>
        <fullName evidence="4">M23 family metallopeptidase</fullName>
    </submittedName>
</protein>
<feature type="coiled-coil region" evidence="1">
    <location>
        <begin position="56"/>
        <end position="83"/>
    </location>
</feature>
<name>A0A5C6V0F4_9FLAO</name>
<dbReference type="SUPFAM" id="SSF51261">
    <property type="entry name" value="Duplicated hybrid motif"/>
    <property type="match status" value="1"/>
</dbReference>
<dbReference type="GO" id="GO:0004222">
    <property type="term" value="F:metalloendopeptidase activity"/>
    <property type="evidence" value="ECO:0007669"/>
    <property type="project" value="TreeGrafter"/>
</dbReference>
<dbReference type="OrthoDB" id="9810477at2"/>
<dbReference type="RefSeq" id="WP_147014816.1">
    <property type="nucleotide sequence ID" value="NZ_VORB01000007.1"/>
</dbReference>
<dbReference type="InterPro" id="IPR011055">
    <property type="entry name" value="Dup_hybrid_motif"/>
</dbReference>
<keyword evidence="1" id="KW-0175">Coiled coil</keyword>
<organism evidence="4 5">
    <name type="scientific">Luteibaculum oceani</name>
    <dbReference type="NCBI Taxonomy" id="1294296"/>
    <lineage>
        <taxon>Bacteria</taxon>
        <taxon>Pseudomonadati</taxon>
        <taxon>Bacteroidota</taxon>
        <taxon>Flavobacteriia</taxon>
        <taxon>Flavobacteriales</taxon>
        <taxon>Luteibaculaceae</taxon>
        <taxon>Luteibaculum</taxon>
    </lineage>
</organism>
<proteinExistence type="predicted"/>
<keyword evidence="2" id="KW-1133">Transmembrane helix</keyword>
<keyword evidence="2" id="KW-0472">Membrane</keyword>
<keyword evidence="2" id="KW-0812">Transmembrane</keyword>
<evidence type="ECO:0000313" key="4">
    <source>
        <dbReference type="EMBL" id="TXC78394.1"/>
    </source>
</evidence>
<dbReference type="EMBL" id="VORB01000007">
    <property type="protein sequence ID" value="TXC78394.1"/>
    <property type="molecule type" value="Genomic_DNA"/>
</dbReference>
<dbReference type="PANTHER" id="PTHR21666:SF286">
    <property type="entry name" value="LIPOPROTEIN NLPD"/>
    <property type="match status" value="1"/>
</dbReference>
<evidence type="ECO:0000313" key="5">
    <source>
        <dbReference type="Proteomes" id="UP000321168"/>
    </source>
</evidence>
<dbReference type="InterPro" id="IPR016047">
    <property type="entry name" value="M23ase_b-sheet_dom"/>
</dbReference>
<dbReference type="Gene3D" id="2.70.70.10">
    <property type="entry name" value="Glucose Permease (Domain IIA)"/>
    <property type="match status" value="1"/>
</dbReference>